<feature type="compositionally biased region" description="Pro residues" evidence="1">
    <location>
        <begin position="271"/>
        <end position="280"/>
    </location>
</feature>
<name>Q2QUU9_ORYSJ</name>
<dbReference type="Pfam" id="PF07197">
    <property type="entry name" value="DUF1409"/>
    <property type="match status" value="1"/>
</dbReference>
<dbReference type="InterPro" id="IPR010811">
    <property type="entry name" value="DUF1409"/>
</dbReference>
<gene>
    <name evidence="4" type="ordered locus">LOC_Os12g15020</name>
</gene>
<dbReference type="InterPro" id="IPR019557">
    <property type="entry name" value="AminoTfrase-like_pln_mobile"/>
</dbReference>
<evidence type="ECO:0000259" key="3">
    <source>
        <dbReference type="Pfam" id="PF10536"/>
    </source>
</evidence>
<reference evidence="4" key="3">
    <citation type="submission" date="2006-01" db="EMBL/GenBank/DDBJ databases">
        <authorList>
            <person name="Buell R."/>
        </authorList>
    </citation>
    <scope>NUCLEOTIDE SEQUENCE</scope>
</reference>
<sequence>MTPTLLDITMLTGLDVTSSANPISLNTKNTFEFKTKSIGGWTGYIGAYMCKGSVSSREHVAFLLMWLEKFLFCGSSCGPTTNWRFLAEALETKKQIPLGKILLGYLYQMLSNALDKIVVGSVVGAGGSWWLLQPWLNLVDMKAVNRPAVTKAEFPRLEPITDNDGEKKLTVGACLMESMHLHQPILDPSYRLSCSRTGSAAFMMAYGKMQESASMYMTYLFPYVIPQKKKTAVKKKSAPMPPPSSPPGQPETSNRTPSAASSHNVEEEEPPAAPAIPVLPDPFSFDIKDYLDEETEEDTTSKALAPLSDDVKKILEDISHWLGSSLDSLVADCGSIRTRFKEIQLLIPDDLANNITPAIYLELHQFKLERAKQRLADRQERKYIEATIQANQQLVHEEKSKLDQLPEGPISSNIDRLEARKIVLMAQLQECNAELDLEHKKLTDLPKAVEEQKAKLK</sequence>
<accession>Q2QUU9</accession>
<evidence type="ECO:0000259" key="2">
    <source>
        <dbReference type="Pfam" id="PF07197"/>
    </source>
</evidence>
<evidence type="ECO:0000313" key="4">
    <source>
        <dbReference type="EMBL" id="ABA96932.1"/>
    </source>
</evidence>
<feature type="domain" description="Aminotransferase-like plant mobile" evidence="3">
    <location>
        <begin position="1"/>
        <end position="136"/>
    </location>
</feature>
<reference evidence="4" key="2">
    <citation type="submission" date="2005-04" db="EMBL/GenBank/DDBJ databases">
        <authorList>
            <person name="Buell C.R."/>
            <person name="Wing R.A."/>
            <person name="McCombie W.A."/>
            <person name="Ouyang S."/>
        </authorList>
    </citation>
    <scope>NUCLEOTIDE SEQUENCE</scope>
</reference>
<dbReference type="AlphaFoldDB" id="Q2QUU9"/>
<reference evidence="4" key="1">
    <citation type="journal article" date="2005" name="BMC Biol.">
        <title>The sequence of rice chromosomes 11 and 12, rich in disease resistance genes and recent gene duplications.</title>
        <authorList>
            <consortium name="The rice chromosomes 11 and 12 sequencing consortia"/>
        </authorList>
    </citation>
    <scope>NUCLEOTIDE SEQUENCE [LARGE SCALE GENOMIC DNA]</scope>
</reference>
<protein>
    <recommendedName>
        <fullName evidence="5">Aminotransferase-like protein</fullName>
    </recommendedName>
</protein>
<evidence type="ECO:0000256" key="1">
    <source>
        <dbReference type="SAM" id="MobiDB-lite"/>
    </source>
</evidence>
<feature type="region of interest" description="Disordered" evidence="1">
    <location>
        <begin position="234"/>
        <end position="281"/>
    </location>
</feature>
<dbReference type="Pfam" id="PF10536">
    <property type="entry name" value="PMD"/>
    <property type="match status" value="1"/>
</dbReference>
<feature type="compositionally biased region" description="Polar residues" evidence="1">
    <location>
        <begin position="250"/>
        <end position="263"/>
    </location>
</feature>
<feature type="compositionally biased region" description="Pro residues" evidence="1">
    <location>
        <begin position="239"/>
        <end position="249"/>
    </location>
</feature>
<feature type="domain" description="DUF1409" evidence="2">
    <location>
        <begin position="321"/>
        <end position="368"/>
    </location>
</feature>
<dbReference type="EMBL" id="DP000011">
    <property type="protein sequence ID" value="ABA96932.1"/>
    <property type="molecule type" value="Genomic_DNA"/>
</dbReference>
<evidence type="ECO:0008006" key="5">
    <source>
        <dbReference type="Google" id="ProtNLM"/>
    </source>
</evidence>
<proteinExistence type="predicted"/>
<organism evidence="4">
    <name type="scientific">Oryza sativa subsp. japonica</name>
    <name type="common">Rice</name>
    <dbReference type="NCBI Taxonomy" id="39947"/>
    <lineage>
        <taxon>Eukaryota</taxon>
        <taxon>Viridiplantae</taxon>
        <taxon>Streptophyta</taxon>
        <taxon>Embryophyta</taxon>
        <taxon>Tracheophyta</taxon>
        <taxon>Spermatophyta</taxon>
        <taxon>Magnoliopsida</taxon>
        <taxon>Liliopsida</taxon>
        <taxon>Poales</taxon>
        <taxon>Poaceae</taxon>
        <taxon>BOP clade</taxon>
        <taxon>Oryzoideae</taxon>
        <taxon>Oryzeae</taxon>
        <taxon>Oryzinae</taxon>
        <taxon>Oryza</taxon>
        <taxon>Oryza sativa</taxon>
    </lineage>
</organism>